<keyword evidence="2" id="KW-0808">Transferase</keyword>
<accession>A0ABT0WAW4</accession>
<dbReference type="PANTHER" id="PTHR11739:SF4">
    <property type="entry name" value="CITRATE SYNTHASE, PEROXISOMAL"/>
    <property type="match status" value="1"/>
</dbReference>
<evidence type="ECO:0000313" key="3">
    <source>
        <dbReference type="EMBL" id="MCM2533240.1"/>
    </source>
</evidence>
<dbReference type="Gene3D" id="1.10.580.10">
    <property type="entry name" value="Citrate Synthase, domain 1"/>
    <property type="match status" value="1"/>
</dbReference>
<dbReference type="Pfam" id="PF00285">
    <property type="entry name" value="Citrate_synt"/>
    <property type="match status" value="1"/>
</dbReference>
<reference evidence="3 4" key="1">
    <citation type="submission" date="2022-06" db="EMBL/GenBank/DDBJ databases">
        <authorList>
            <person name="Jeon C.O."/>
        </authorList>
    </citation>
    <scope>NUCLEOTIDE SEQUENCE [LARGE SCALE GENOMIC DNA]</scope>
    <source>
        <strain evidence="3 4">KCTC 13943</strain>
    </source>
</reference>
<dbReference type="EMBL" id="JAMQCR010000001">
    <property type="protein sequence ID" value="MCM2533240.1"/>
    <property type="molecule type" value="Genomic_DNA"/>
</dbReference>
<dbReference type="InterPro" id="IPR016142">
    <property type="entry name" value="Citrate_synth-like_lrg_a-sub"/>
</dbReference>
<gene>
    <name evidence="3" type="ORF">NDK43_13575</name>
</gene>
<dbReference type="InterPro" id="IPR002020">
    <property type="entry name" value="Citrate_synthase"/>
</dbReference>
<evidence type="ECO:0000313" key="4">
    <source>
        <dbReference type="Proteomes" id="UP001523262"/>
    </source>
</evidence>
<protein>
    <recommendedName>
        <fullName evidence="5">Citrate synthase</fullName>
    </recommendedName>
</protein>
<dbReference type="Proteomes" id="UP001523262">
    <property type="component" value="Unassembled WGS sequence"/>
</dbReference>
<keyword evidence="4" id="KW-1185">Reference proteome</keyword>
<dbReference type="PANTHER" id="PTHR11739">
    <property type="entry name" value="CITRATE SYNTHASE"/>
    <property type="match status" value="1"/>
</dbReference>
<dbReference type="InterPro" id="IPR036969">
    <property type="entry name" value="Citrate_synthase_sf"/>
</dbReference>
<proteinExistence type="inferred from homology"/>
<comment type="similarity">
    <text evidence="1">Belongs to the citrate synthase family.</text>
</comment>
<evidence type="ECO:0008006" key="5">
    <source>
        <dbReference type="Google" id="ProtNLM"/>
    </source>
</evidence>
<sequence length="159" mass="17990">MLTYRGYSIDDLAEYTDFEEVIYLFIYLLWYGKLPTLKQLETFRNELNVNASLSNKLITQLKSFPTQNIHPMAVLRTCVSALALYDDEADETDDQANFRKAIRLQAKIPAIIAAYARICEGKEPILPVVSPGLQYNLIWLAQEASGIMPNCMVPSYSSA</sequence>
<comment type="caution">
    <text evidence="3">The sequence shown here is derived from an EMBL/GenBank/DDBJ whole genome shotgun (WGS) entry which is preliminary data.</text>
</comment>
<evidence type="ECO:0000256" key="2">
    <source>
        <dbReference type="ARBA" id="ARBA00022679"/>
    </source>
</evidence>
<evidence type="ECO:0000256" key="1">
    <source>
        <dbReference type="ARBA" id="ARBA00010566"/>
    </source>
</evidence>
<name>A0ABT0WAW4_9BACI</name>
<dbReference type="SUPFAM" id="SSF48256">
    <property type="entry name" value="Citrate synthase"/>
    <property type="match status" value="1"/>
</dbReference>
<organism evidence="3 4">
    <name type="scientific">Neobacillus pocheonensis</name>
    <dbReference type="NCBI Taxonomy" id="363869"/>
    <lineage>
        <taxon>Bacteria</taxon>
        <taxon>Bacillati</taxon>
        <taxon>Bacillota</taxon>
        <taxon>Bacilli</taxon>
        <taxon>Bacillales</taxon>
        <taxon>Bacillaceae</taxon>
        <taxon>Neobacillus</taxon>
    </lineage>
</organism>